<gene>
    <name evidence="4" type="ORF">ILUMI_03296</name>
</gene>
<evidence type="ECO:0000259" key="3">
    <source>
        <dbReference type="Pfam" id="PF13359"/>
    </source>
</evidence>
<organism evidence="4 5">
    <name type="scientific">Ignelater luminosus</name>
    <name type="common">Cucubano</name>
    <name type="synonym">Pyrophorus luminosus</name>
    <dbReference type="NCBI Taxonomy" id="2038154"/>
    <lineage>
        <taxon>Eukaryota</taxon>
        <taxon>Metazoa</taxon>
        <taxon>Ecdysozoa</taxon>
        <taxon>Arthropoda</taxon>
        <taxon>Hexapoda</taxon>
        <taxon>Insecta</taxon>
        <taxon>Pterygota</taxon>
        <taxon>Neoptera</taxon>
        <taxon>Endopterygota</taxon>
        <taxon>Coleoptera</taxon>
        <taxon>Polyphaga</taxon>
        <taxon>Elateriformia</taxon>
        <taxon>Elateroidea</taxon>
        <taxon>Elateridae</taxon>
        <taxon>Agrypninae</taxon>
        <taxon>Pyrophorini</taxon>
        <taxon>Ignelater</taxon>
    </lineage>
</organism>
<comment type="caution">
    <text evidence="4">The sequence shown here is derived from an EMBL/GenBank/DDBJ whole genome shotgun (WGS) entry which is preliminary data.</text>
</comment>
<keyword evidence="2" id="KW-0479">Metal-binding</keyword>
<evidence type="ECO:0000256" key="1">
    <source>
        <dbReference type="ARBA" id="ARBA00001968"/>
    </source>
</evidence>
<dbReference type="Proteomes" id="UP000801492">
    <property type="component" value="Unassembled WGS sequence"/>
</dbReference>
<evidence type="ECO:0000313" key="4">
    <source>
        <dbReference type="EMBL" id="KAF2902891.1"/>
    </source>
</evidence>
<dbReference type="InterPro" id="IPR027806">
    <property type="entry name" value="HARBI1_dom"/>
</dbReference>
<reference evidence="4" key="1">
    <citation type="submission" date="2019-08" db="EMBL/GenBank/DDBJ databases">
        <title>The genome of the North American firefly Photinus pyralis.</title>
        <authorList>
            <consortium name="Photinus pyralis genome working group"/>
            <person name="Fallon T.R."/>
            <person name="Sander Lower S.E."/>
            <person name="Weng J.-K."/>
        </authorList>
    </citation>
    <scope>NUCLEOTIDE SEQUENCE</scope>
    <source>
        <strain evidence="4">TRF0915ILg1</strain>
        <tissue evidence="4">Whole body</tissue>
    </source>
</reference>
<protein>
    <recommendedName>
        <fullName evidence="3">DDE Tnp4 domain-containing protein</fullName>
    </recommendedName>
</protein>
<comment type="cofactor">
    <cofactor evidence="1">
        <name>a divalent metal cation</name>
        <dbReference type="ChEBI" id="CHEBI:60240"/>
    </cofactor>
</comment>
<accession>A0A8K0DEX4</accession>
<evidence type="ECO:0000313" key="5">
    <source>
        <dbReference type="Proteomes" id="UP000801492"/>
    </source>
</evidence>
<keyword evidence="5" id="KW-1185">Reference proteome</keyword>
<name>A0A8K0DEX4_IGNLU</name>
<feature type="domain" description="DDE Tnp4" evidence="3">
    <location>
        <begin position="120"/>
        <end position="181"/>
    </location>
</feature>
<dbReference type="AlphaFoldDB" id="A0A8K0DEX4"/>
<dbReference type="EMBL" id="VTPC01001151">
    <property type="protein sequence ID" value="KAF2902891.1"/>
    <property type="molecule type" value="Genomic_DNA"/>
</dbReference>
<evidence type="ECO:0000256" key="2">
    <source>
        <dbReference type="ARBA" id="ARBA00022723"/>
    </source>
</evidence>
<dbReference type="Pfam" id="PF13359">
    <property type="entry name" value="DDE_Tnp_4"/>
    <property type="match status" value="1"/>
</dbReference>
<sequence length="197" mass="22787">MLNEIVKVLDERSFRLSCRMIAVIIRFELYNVSEWYDLKLSLNEIDGNFVSLLFENEFEAEPNFMLLFRLTPELARDVCNRLGPFLQTKRSAAIPPTIKILSALFFYAHGSYQKSVIGVIDCMHIAIVAFPAEDEEFPDRLFINRKDYHSINCQGICNADIKILAINERYSGSVHDAAIWSIYEHNRINMEKDHGGY</sequence>
<proteinExistence type="predicted"/>
<dbReference type="OrthoDB" id="2415966at2759"/>
<dbReference type="GO" id="GO:0046872">
    <property type="term" value="F:metal ion binding"/>
    <property type="evidence" value="ECO:0007669"/>
    <property type="project" value="UniProtKB-KW"/>
</dbReference>